<dbReference type="AlphaFoldDB" id="A0A645G9X3"/>
<name>A0A645G9X3_9ZZZZ</name>
<accession>A0A645G9X3</accession>
<gene>
    <name evidence="1" type="ORF">SDC9_169992</name>
</gene>
<comment type="caution">
    <text evidence="1">The sequence shown here is derived from an EMBL/GenBank/DDBJ whole genome shotgun (WGS) entry which is preliminary data.</text>
</comment>
<organism evidence="1">
    <name type="scientific">bioreactor metagenome</name>
    <dbReference type="NCBI Taxonomy" id="1076179"/>
    <lineage>
        <taxon>unclassified sequences</taxon>
        <taxon>metagenomes</taxon>
        <taxon>ecological metagenomes</taxon>
    </lineage>
</organism>
<sequence>MTAQDVLAQKMVFVGLGDGPFEPLHRQWIFSPHIDDALLGTCCIGTDEHSLDDHMRIALHLIAIHVGPGVAFISIADDKLAISLFLGHQLPLQAGGKTRPTAPPQMGVLDNRKHFLPAQSTKH</sequence>
<proteinExistence type="predicted"/>
<evidence type="ECO:0000313" key="1">
    <source>
        <dbReference type="EMBL" id="MPN22609.1"/>
    </source>
</evidence>
<protein>
    <submittedName>
        <fullName evidence="1">Uncharacterized protein</fullName>
    </submittedName>
</protein>
<dbReference type="EMBL" id="VSSQ01070887">
    <property type="protein sequence ID" value="MPN22609.1"/>
    <property type="molecule type" value="Genomic_DNA"/>
</dbReference>
<reference evidence="1" key="1">
    <citation type="submission" date="2019-08" db="EMBL/GenBank/DDBJ databases">
        <authorList>
            <person name="Kucharzyk K."/>
            <person name="Murdoch R.W."/>
            <person name="Higgins S."/>
            <person name="Loffler F."/>
        </authorList>
    </citation>
    <scope>NUCLEOTIDE SEQUENCE</scope>
</reference>